<evidence type="ECO:0000256" key="3">
    <source>
        <dbReference type="ARBA" id="ARBA00022771"/>
    </source>
</evidence>
<feature type="region of interest" description="Disordered" evidence="7">
    <location>
        <begin position="654"/>
        <end position="681"/>
    </location>
</feature>
<dbReference type="Gene3D" id="3.40.630.30">
    <property type="match status" value="1"/>
</dbReference>
<reference evidence="10" key="1">
    <citation type="submission" date="2016-11" db="EMBL/GenBank/DDBJ databases">
        <title>The genome of Nicotiana attenuata.</title>
        <authorList>
            <person name="Xu S."/>
            <person name="Brockmoeller T."/>
            <person name="Gaquerel E."/>
            <person name="Navarro A."/>
            <person name="Kuhl H."/>
            <person name="Gase K."/>
            <person name="Ling Z."/>
            <person name="Zhou W."/>
            <person name="Kreitzer C."/>
            <person name="Stanke M."/>
            <person name="Tang H."/>
            <person name="Lyons E."/>
            <person name="Pandey P."/>
            <person name="Pandey S.P."/>
            <person name="Timmermann B."/>
            <person name="Baldwin I.T."/>
        </authorList>
    </citation>
    <scope>NUCLEOTIDE SEQUENCE [LARGE SCALE GENOMIC DNA]</scope>
    <source>
        <strain evidence="10">UT</strain>
    </source>
</reference>
<evidence type="ECO:0000256" key="7">
    <source>
        <dbReference type="SAM" id="MobiDB-lite"/>
    </source>
</evidence>
<dbReference type="Proteomes" id="UP000187609">
    <property type="component" value="Unassembled WGS sequence"/>
</dbReference>
<dbReference type="PANTHER" id="PTHR46309:SF18">
    <property type="entry name" value="PHD-TYPE DOMAIN-CONTAINING PROTEIN"/>
    <property type="match status" value="1"/>
</dbReference>
<dbReference type="InterPro" id="IPR008395">
    <property type="entry name" value="Agenet-like_dom"/>
</dbReference>
<dbReference type="InterPro" id="IPR056511">
    <property type="entry name" value="IDM1_C"/>
</dbReference>
<dbReference type="Gramene" id="OIS99223">
    <property type="protein sequence ID" value="OIS99223"/>
    <property type="gene ID" value="A4A49_05598"/>
</dbReference>
<proteinExistence type="predicted"/>
<evidence type="ECO:0000259" key="9">
    <source>
        <dbReference type="PROSITE" id="PS51186"/>
    </source>
</evidence>
<dbReference type="CDD" id="cd04301">
    <property type="entry name" value="NAT_SF"/>
    <property type="match status" value="1"/>
</dbReference>
<dbReference type="InterPro" id="IPR013083">
    <property type="entry name" value="Znf_RING/FYVE/PHD"/>
</dbReference>
<dbReference type="InterPro" id="IPR016181">
    <property type="entry name" value="Acyl_CoA_acyltransferase"/>
</dbReference>
<dbReference type="InterPro" id="IPR011011">
    <property type="entry name" value="Znf_FYVE_PHD"/>
</dbReference>
<dbReference type="GO" id="GO:0016747">
    <property type="term" value="F:acyltransferase activity, transferring groups other than amino-acyl groups"/>
    <property type="evidence" value="ECO:0007669"/>
    <property type="project" value="InterPro"/>
</dbReference>
<feature type="domain" description="PHD-type" evidence="8">
    <location>
        <begin position="829"/>
        <end position="874"/>
    </location>
</feature>
<evidence type="ECO:0000313" key="10">
    <source>
        <dbReference type="EMBL" id="OIS99223.1"/>
    </source>
</evidence>
<dbReference type="Pfam" id="PF05641">
    <property type="entry name" value="Agenet"/>
    <property type="match status" value="1"/>
</dbReference>
<dbReference type="InterPro" id="IPR042163">
    <property type="entry name" value="PHF12"/>
</dbReference>
<dbReference type="SUPFAM" id="SSF55729">
    <property type="entry name" value="Acyl-CoA N-acyltransferases (Nat)"/>
    <property type="match status" value="1"/>
</dbReference>
<feature type="domain" description="N-acetyltransferase" evidence="9">
    <location>
        <begin position="967"/>
        <end position="1122"/>
    </location>
</feature>
<dbReference type="InterPro" id="IPR032308">
    <property type="entry name" value="TDBD"/>
</dbReference>
<dbReference type="Pfam" id="PF16135">
    <property type="entry name" value="TDBD"/>
    <property type="match status" value="1"/>
</dbReference>
<dbReference type="Pfam" id="PF22970">
    <property type="entry name" value="DUF7028"/>
    <property type="match status" value="2"/>
</dbReference>
<dbReference type="EMBL" id="MJEQ01037190">
    <property type="protein sequence ID" value="OIS99223.1"/>
    <property type="molecule type" value="Genomic_DNA"/>
</dbReference>
<evidence type="ECO:0000256" key="4">
    <source>
        <dbReference type="ARBA" id="ARBA00022833"/>
    </source>
</evidence>
<feature type="region of interest" description="Disordered" evidence="7">
    <location>
        <begin position="482"/>
        <end position="509"/>
    </location>
</feature>
<evidence type="ECO:0000256" key="5">
    <source>
        <dbReference type="ARBA" id="ARBA00023242"/>
    </source>
</evidence>
<dbReference type="OrthoDB" id="1903104at2759"/>
<keyword evidence="3 6" id="KW-0863">Zinc-finger</keyword>
<sequence>MTAENEERVLRKRKRKVDGGTHRKLGVDQKVEVRSVDDGFLGSWHAGAVIGCDDLVRQVKYDHLLSDDGSGNLVEFVTVSPMVDGVTPADQKPVHYRGLIRPLPPPCEFSRWHLHYGQCVDLFYQDAWWEGVIFDHEDCAVERKIFFPDMGDEMKAQVDKLRITQDWDEVTEEWEPRGSWMFLDVIEEIEHLHPLLVSVKQIWYEVQLKKDYENLEWTSSLRDIWRNLVKEVVHDNTKLAIKQFFSELNSSQDFVERGRLLEVSEVTLEAKLNLETYFDNSNAPVTEATCKLDTTGMQPMDPNVSHLQPVVKQFVSEGFAPSKKDVQLCVNDVCRSVPLSQKELLSVSPHAFSVLPPPNDDFAGILSSTKSEPLTCTNFKRRRGRPTTKKKRFEGQTPADEPDFCPDAIAKYMPSMSSIKKFKKHLLFLGWKFELVMDCGIIRKRYIAPNGKICQSLSQVCQVLEESKACELVPPVEQRNLYGSPDKSPCAARPPTRSEVPELPSPSEETTIVPEICPQAVIDYCSPKSLDSAYRKSYKHGVRIGDTSLKAKKHLVAIGWKIFFAGKKDRKLRYCSPEGKIFASLRKACRWCAQKWKAESHLPEKVSSPSTAMEFKSNSSPAKSSCEKFPVGTSPISLLREPLQNGKVKFCRMTKPRKKRKHDDEKDIHISGLPVSKGKKSWPSLKKGNGIGLHPSACVMRSSKRTRQAAPSSSSHKTSRTVLSWLIDNNVVLPRTKVLYCAKKYGNPMADGQITREGIKCTCCQKIYGLHNFETHAGSSCHRPSANIFLEDGRSLLECQLQMKRKQSVKNTRKEPRAVKKGSRFSTNDYICSVCHYGGELILCDECPSSFHPDCLGMKEVPDGDWFCPSCCCKVCGHSGFDTNRNHFTDNNVLICCQCEHKYHARCVRSKGPGKLDNYPEGNWFCNKSCELIFLGMHHLLGKPVIVGDDNLTWTLLKYIEPDDSGSDIVDYESSVENYSRLSVALDVMHECFEPVKEPHTRRDIVEDVIFSRWSELNRLNFQGFYTVLLERNDELITVATVRVYGEKVAEIPLVATQFQHRRLGMCRILMNELEKKLMELGVERLVLPAVPAVLDTWTASFGFSVMKESERVNFLDYTFLDFQGTIMCQKILQKNHSVVSSVLTEAQQTHSDNTNSKDNVDLDDNTAVSEVFQAKQVEGCATVDQGSMEYVSSLFCSALKGLKKRLTRAL</sequence>
<dbReference type="PROSITE" id="PS50016">
    <property type="entry name" value="ZF_PHD_2"/>
    <property type="match status" value="1"/>
</dbReference>
<dbReference type="InterPro" id="IPR001965">
    <property type="entry name" value="Znf_PHD"/>
</dbReference>
<dbReference type="InterPro" id="IPR019787">
    <property type="entry name" value="Znf_PHD-finger"/>
</dbReference>
<dbReference type="CDD" id="cd20405">
    <property type="entry name" value="Tudor_Agenet_AtDUF_rpt1_3"/>
    <property type="match status" value="1"/>
</dbReference>
<dbReference type="STRING" id="49451.A0A1J6IFC5"/>
<keyword evidence="4" id="KW-0862">Zinc</keyword>
<dbReference type="InterPro" id="IPR000182">
    <property type="entry name" value="GNAT_dom"/>
</dbReference>
<dbReference type="Gene3D" id="3.30.40.10">
    <property type="entry name" value="Zinc/RING finger domain, C3HC4 (zinc finger)"/>
    <property type="match status" value="2"/>
</dbReference>
<dbReference type="PANTHER" id="PTHR46309">
    <property type="entry name" value="PHD FINGER PROTEIN 12"/>
    <property type="match status" value="1"/>
</dbReference>
<dbReference type="SMART" id="SM00743">
    <property type="entry name" value="Agenet"/>
    <property type="match status" value="1"/>
</dbReference>
<keyword evidence="5" id="KW-0539">Nucleus</keyword>
<dbReference type="KEGG" id="nau:109230902"/>
<dbReference type="OMA" id="DEATENW"/>
<dbReference type="Pfam" id="PF23209">
    <property type="entry name" value="IDM1_C"/>
    <property type="match status" value="1"/>
</dbReference>
<comment type="subcellular location">
    <subcellularLocation>
        <location evidence="1">Nucleus</location>
    </subcellularLocation>
</comment>
<keyword evidence="11" id="KW-1185">Reference proteome</keyword>
<dbReference type="SMR" id="A0A1J6IFC5"/>
<dbReference type="GO" id="GO:0003714">
    <property type="term" value="F:transcription corepressor activity"/>
    <property type="evidence" value="ECO:0007669"/>
    <property type="project" value="InterPro"/>
</dbReference>
<name>A0A1J6IFC5_NICAT</name>
<dbReference type="AlphaFoldDB" id="A0A1J6IFC5"/>
<dbReference type="SUPFAM" id="SSF57903">
    <property type="entry name" value="FYVE/PHD zinc finger"/>
    <property type="match status" value="1"/>
</dbReference>
<dbReference type="CDD" id="cd15532">
    <property type="entry name" value="PHD2_CHD_II"/>
    <property type="match status" value="1"/>
</dbReference>
<dbReference type="GeneID" id="109230902"/>
<dbReference type="GO" id="GO:0008270">
    <property type="term" value="F:zinc ion binding"/>
    <property type="evidence" value="ECO:0007669"/>
    <property type="project" value="UniProtKB-KW"/>
</dbReference>
<dbReference type="SMART" id="SM00249">
    <property type="entry name" value="PHD"/>
    <property type="match status" value="2"/>
</dbReference>
<dbReference type="GO" id="GO:0006357">
    <property type="term" value="P:regulation of transcription by RNA polymerase II"/>
    <property type="evidence" value="ECO:0007669"/>
    <property type="project" value="TreeGrafter"/>
</dbReference>
<dbReference type="PROSITE" id="PS51186">
    <property type="entry name" value="GNAT"/>
    <property type="match status" value="1"/>
</dbReference>
<dbReference type="GO" id="GO:0005634">
    <property type="term" value="C:nucleus"/>
    <property type="evidence" value="ECO:0007669"/>
    <property type="project" value="UniProtKB-SubCell"/>
</dbReference>
<keyword evidence="2" id="KW-0479">Metal-binding</keyword>
<dbReference type="Pfam" id="PF00628">
    <property type="entry name" value="PHD"/>
    <property type="match status" value="1"/>
</dbReference>
<gene>
    <name evidence="10" type="primary">IDM1_6</name>
    <name evidence="10" type="ORF">A4A49_05598</name>
</gene>
<comment type="caution">
    <text evidence="10">The sequence shown here is derived from an EMBL/GenBank/DDBJ whole genome shotgun (WGS) entry which is preliminary data.</text>
</comment>
<protein>
    <submittedName>
        <fullName evidence="10">Increased dna methylation 1</fullName>
    </submittedName>
</protein>
<dbReference type="InterPro" id="IPR014002">
    <property type="entry name" value="Agenet_dom_plant"/>
</dbReference>
<evidence type="ECO:0000256" key="2">
    <source>
        <dbReference type="ARBA" id="ARBA00022723"/>
    </source>
</evidence>
<evidence type="ECO:0000256" key="6">
    <source>
        <dbReference type="PROSITE-ProRule" id="PRU00146"/>
    </source>
</evidence>
<accession>A0A1J6IFC5</accession>
<evidence type="ECO:0000256" key="1">
    <source>
        <dbReference type="ARBA" id="ARBA00004123"/>
    </source>
</evidence>
<organism evidence="10 11">
    <name type="scientific">Nicotiana attenuata</name>
    <name type="common">Coyote tobacco</name>
    <dbReference type="NCBI Taxonomy" id="49451"/>
    <lineage>
        <taxon>Eukaryota</taxon>
        <taxon>Viridiplantae</taxon>
        <taxon>Streptophyta</taxon>
        <taxon>Embryophyta</taxon>
        <taxon>Tracheophyta</taxon>
        <taxon>Spermatophyta</taxon>
        <taxon>Magnoliopsida</taxon>
        <taxon>eudicotyledons</taxon>
        <taxon>Gunneridae</taxon>
        <taxon>Pentapetalae</taxon>
        <taxon>asterids</taxon>
        <taxon>lamiids</taxon>
        <taxon>Solanales</taxon>
        <taxon>Solanaceae</taxon>
        <taxon>Nicotianoideae</taxon>
        <taxon>Nicotianeae</taxon>
        <taxon>Nicotiana</taxon>
    </lineage>
</organism>
<dbReference type="InterPro" id="IPR054292">
    <property type="entry name" value="DUF7028"/>
</dbReference>
<evidence type="ECO:0000313" key="11">
    <source>
        <dbReference type="Proteomes" id="UP000187609"/>
    </source>
</evidence>
<evidence type="ECO:0000259" key="8">
    <source>
        <dbReference type="PROSITE" id="PS50016"/>
    </source>
</evidence>